<comment type="caution">
    <text evidence="20">The sequence shown here is derived from an EMBL/GenBank/DDBJ whole genome shotgun (WGS) entry which is preliminary data.</text>
</comment>
<proteinExistence type="inferred from homology"/>
<dbReference type="SUPFAM" id="SSF55418">
    <property type="entry name" value="eIF4e-like"/>
    <property type="match status" value="1"/>
</dbReference>
<dbReference type="Gene3D" id="6.10.250.2430">
    <property type="match status" value="1"/>
</dbReference>
<evidence type="ECO:0000256" key="17">
    <source>
        <dbReference type="ARBA" id="ARBA00078952"/>
    </source>
</evidence>
<feature type="transmembrane region" description="Helical" evidence="19">
    <location>
        <begin position="385"/>
        <end position="408"/>
    </location>
</feature>
<dbReference type="SMART" id="SM00521">
    <property type="entry name" value="CBF"/>
    <property type="match status" value="1"/>
</dbReference>
<feature type="region of interest" description="Disordered" evidence="18">
    <location>
        <begin position="212"/>
        <end position="242"/>
    </location>
</feature>
<dbReference type="PROSITE" id="PS00686">
    <property type="entry name" value="NFYA_HAP2_1"/>
    <property type="match status" value="1"/>
</dbReference>
<dbReference type="PROSITE" id="PS51152">
    <property type="entry name" value="NFYA_HAP2_2"/>
    <property type="match status" value="1"/>
</dbReference>
<dbReference type="EMBL" id="PYDT01000001">
    <property type="protein sequence ID" value="THU72306.1"/>
    <property type="molecule type" value="Genomic_DNA"/>
</dbReference>
<evidence type="ECO:0000256" key="3">
    <source>
        <dbReference type="ARBA" id="ARBA00009860"/>
    </source>
</evidence>
<feature type="compositionally biased region" description="Polar residues" evidence="18">
    <location>
        <begin position="232"/>
        <end position="242"/>
    </location>
</feature>
<evidence type="ECO:0000256" key="12">
    <source>
        <dbReference type="ARBA" id="ARBA00023242"/>
    </source>
</evidence>
<keyword evidence="19" id="KW-0472">Membrane</keyword>
<keyword evidence="10" id="KW-0010">Activator</keyword>
<dbReference type="InterPro" id="IPR023398">
    <property type="entry name" value="TIF_eIF4e-like"/>
</dbReference>
<comment type="subunit">
    <text evidence="13">Heterotrimeric transcription factor composed of three components, NF-YA, NF-YB and NF-YC. NF-YB and NF-YC must interact and dimerize for NF-YA association and DNA binding.</text>
</comment>
<dbReference type="GO" id="GO:0003743">
    <property type="term" value="F:translation initiation factor activity"/>
    <property type="evidence" value="ECO:0007669"/>
    <property type="project" value="UniProtKB-KW"/>
</dbReference>
<accession>A0A4S8KB31</accession>
<evidence type="ECO:0000256" key="1">
    <source>
        <dbReference type="ARBA" id="ARBA00003021"/>
    </source>
</evidence>
<dbReference type="FunFam" id="3.30.760.10:FF:000008">
    <property type="entry name" value="Eukaryotic translation initiation factor NCBP"/>
    <property type="match status" value="1"/>
</dbReference>
<dbReference type="Pfam" id="PF02045">
    <property type="entry name" value="CBFB_NFYA"/>
    <property type="match status" value="1"/>
</dbReference>
<comment type="similarity">
    <text evidence="3">Belongs to the eukaryotic initiation factor 4E family.</text>
</comment>
<feature type="compositionally biased region" description="Basic and acidic residues" evidence="18">
    <location>
        <begin position="56"/>
        <end position="69"/>
    </location>
</feature>
<comment type="subunit">
    <text evidence="14">EIF4F is a multi-subunit complex, the composition of which varies with external and internal environmental conditions. It is composed of at least EIF4A, EIF4E and EIF4G. EIF4E is also known to interact with other partners. In higher plants two isoforms of EIF4F have been identified, named isoform EIF4F and isoform EIF(iso)4F. Isoform EIF4F has subunits p220 and p26, whereas isoform EIF(iso)4F has subunits p82 and p28.</text>
</comment>
<dbReference type="InterPro" id="IPR019770">
    <property type="entry name" value="TIF_eIF_4E_CS"/>
</dbReference>
<evidence type="ECO:0000256" key="19">
    <source>
        <dbReference type="SAM" id="Phobius"/>
    </source>
</evidence>
<dbReference type="GO" id="GO:0003723">
    <property type="term" value="F:RNA binding"/>
    <property type="evidence" value="ECO:0007669"/>
    <property type="project" value="UniProtKB-KW"/>
</dbReference>
<feature type="region of interest" description="Disordered" evidence="18">
    <location>
        <begin position="557"/>
        <end position="619"/>
    </location>
</feature>
<evidence type="ECO:0000256" key="2">
    <source>
        <dbReference type="ARBA" id="ARBA00004123"/>
    </source>
</evidence>
<dbReference type="GO" id="GO:0006417">
    <property type="term" value="P:regulation of translation"/>
    <property type="evidence" value="ECO:0007669"/>
    <property type="project" value="UniProtKB-KW"/>
</dbReference>
<dbReference type="PANTHER" id="PTHR12632">
    <property type="entry name" value="TRANSCRIPTION FACTOR NF-Y ALPHA-RELATED"/>
    <property type="match status" value="1"/>
</dbReference>
<dbReference type="InterPro" id="IPR018362">
    <property type="entry name" value="CCAAT-binding_factor_CS"/>
</dbReference>
<dbReference type="AlphaFoldDB" id="A0A4S8KB31"/>
<keyword evidence="6" id="KW-0694">RNA-binding</keyword>
<dbReference type="GO" id="GO:0003677">
    <property type="term" value="F:DNA binding"/>
    <property type="evidence" value="ECO:0007669"/>
    <property type="project" value="UniProtKB-KW"/>
</dbReference>
<dbReference type="InterPro" id="IPR001289">
    <property type="entry name" value="NFYA"/>
</dbReference>
<evidence type="ECO:0000256" key="14">
    <source>
        <dbReference type="ARBA" id="ARBA00025991"/>
    </source>
</evidence>
<dbReference type="GO" id="GO:0003700">
    <property type="term" value="F:DNA-binding transcription factor activity"/>
    <property type="evidence" value="ECO:0007669"/>
    <property type="project" value="InterPro"/>
</dbReference>
<name>A0A4S8KB31_MUSBA</name>
<evidence type="ECO:0000256" key="16">
    <source>
        <dbReference type="ARBA" id="ARBA00074446"/>
    </source>
</evidence>
<keyword evidence="19" id="KW-0812">Transmembrane</keyword>
<keyword evidence="4" id="KW-0396">Initiation factor</keyword>
<evidence type="ECO:0000256" key="18">
    <source>
        <dbReference type="SAM" id="MobiDB-lite"/>
    </source>
</evidence>
<gene>
    <name evidence="20" type="ORF">C4D60_Mb04t10710</name>
</gene>
<protein>
    <recommendedName>
        <fullName evidence="16">Eukaryotic translation initiation factor NCBP</fullName>
    </recommendedName>
    <alternativeName>
        <fullName evidence="17">Novel cap-binding protein</fullName>
    </alternativeName>
    <alternativeName>
        <fullName evidence="15">mRNA cap-binding protein</fullName>
    </alternativeName>
</protein>
<keyword evidence="8" id="KW-0805">Transcription regulation</keyword>
<evidence type="ECO:0000256" key="9">
    <source>
        <dbReference type="ARBA" id="ARBA00023125"/>
    </source>
</evidence>
<feature type="compositionally biased region" description="Basic and acidic residues" evidence="18">
    <location>
        <begin position="218"/>
        <end position="231"/>
    </location>
</feature>
<evidence type="ECO:0000313" key="21">
    <source>
        <dbReference type="Proteomes" id="UP000317650"/>
    </source>
</evidence>
<keyword evidence="12" id="KW-0539">Nucleus</keyword>
<dbReference type="STRING" id="52838.A0A4S8KB31"/>
<dbReference type="PRINTS" id="PR00616">
    <property type="entry name" value="CCAATSUBUNTB"/>
</dbReference>
<dbReference type="Proteomes" id="UP000317650">
    <property type="component" value="Chromosome 4"/>
</dbReference>
<dbReference type="GO" id="GO:0016602">
    <property type="term" value="C:CCAAT-binding factor complex"/>
    <property type="evidence" value="ECO:0007669"/>
    <property type="project" value="InterPro"/>
</dbReference>
<keyword evidence="9" id="KW-0238">DNA-binding</keyword>
<evidence type="ECO:0000256" key="7">
    <source>
        <dbReference type="ARBA" id="ARBA00022917"/>
    </source>
</evidence>
<evidence type="ECO:0000256" key="8">
    <source>
        <dbReference type="ARBA" id="ARBA00023015"/>
    </source>
</evidence>
<dbReference type="Pfam" id="PF01652">
    <property type="entry name" value="IF4E"/>
    <property type="match status" value="1"/>
</dbReference>
<feature type="region of interest" description="Disordered" evidence="18">
    <location>
        <begin position="47"/>
        <end position="87"/>
    </location>
</feature>
<evidence type="ECO:0000256" key="5">
    <source>
        <dbReference type="ARBA" id="ARBA00022845"/>
    </source>
</evidence>
<dbReference type="PROSITE" id="PS00813">
    <property type="entry name" value="IF4E"/>
    <property type="match status" value="1"/>
</dbReference>
<evidence type="ECO:0000256" key="11">
    <source>
        <dbReference type="ARBA" id="ARBA00023163"/>
    </source>
</evidence>
<reference evidence="20 21" key="1">
    <citation type="journal article" date="2019" name="Nat. Plants">
        <title>Genome sequencing of Musa balbisiana reveals subgenome evolution and function divergence in polyploid bananas.</title>
        <authorList>
            <person name="Yao X."/>
        </authorList>
    </citation>
    <scope>NUCLEOTIDE SEQUENCE [LARGE SCALE GENOMIC DNA]</scope>
    <source>
        <strain evidence="21">cv. DH-PKW</strain>
        <tissue evidence="20">Leaves</tissue>
    </source>
</reference>
<evidence type="ECO:0000256" key="6">
    <source>
        <dbReference type="ARBA" id="ARBA00022884"/>
    </source>
</evidence>
<feature type="transmembrane region" description="Helical" evidence="19">
    <location>
        <begin position="340"/>
        <end position="364"/>
    </location>
</feature>
<dbReference type="Gene3D" id="3.30.760.10">
    <property type="entry name" value="RNA Cap, Translation Initiation Factor Eif4e"/>
    <property type="match status" value="1"/>
</dbReference>
<sequence length="807" mass="88426">MESRPSGTNIVDPSVQTAIPATISAQPWWCGPVFAAVNASKSPVVGTEAGQLRPSHGLDDTGDVNKEADSMGTKPDGGLGEKNKSLQPTSNAITSMMPEILSPHTQLELGQSITCATYPFADPYFAGLVAPYGTQALVHPQIIGMPHPRMPLPLEMTEEPVYVNAKQYHGILRRRQSRAKAELEKKVIKVRKPYLHESRHLHAMRRARGCGGRFLNSKKTDDGAAKTETHKGLNSSSPPLMPSAISSNSLISNCSGNADPSRIMQEGKLESKVSVGRKDGYQEQSGSQFSQKEDYAGKQRAGILILTFWSTKAAGARSESSAAYSREFIDKSDACRQFILGFYLLHFLFFSFVSSAGLSSSYSSESRQRPNWMKHFEAITTNKRILAVGMVTHIGAYFFFASSVPAFGSSSATAIPRPPTAHTAATAAANITALLPALPPSSRASRPGFAASGVLAAALATMALRRRLLDARSATLAAPPRKEAIMVSDAMSSSLVSSQNWLVAETLAVIRSACRREEMGRVRSRQATQTLVGAPLNEGRDPPCGLLFAGFPQIEGRGRQQKRPIQGVFAQKKTRPHNTSTMESAEEAETKGSASPPPSATAASTAVESEGDVEERERYSREIKSGLHPLKHKFVFWYTRRTPGVRSQTSYEDNIKKIVEFSTVEAFWVCYCHLARPSSLPSPTDLHLFKEGIRPLWEDAANCNGGKWILRFKKVVSGRFWEDLVLALVGDQLDYGDDVCGAVLSIRFNEDILSVWNRNASDHKAVMALRDSIKRHLKLPHSYLMEYKPHDASLRDNSSYRNTWLRG</sequence>
<organism evidence="20 21">
    <name type="scientific">Musa balbisiana</name>
    <name type="common">Banana</name>
    <dbReference type="NCBI Taxonomy" id="52838"/>
    <lineage>
        <taxon>Eukaryota</taxon>
        <taxon>Viridiplantae</taxon>
        <taxon>Streptophyta</taxon>
        <taxon>Embryophyta</taxon>
        <taxon>Tracheophyta</taxon>
        <taxon>Spermatophyta</taxon>
        <taxon>Magnoliopsida</taxon>
        <taxon>Liliopsida</taxon>
        <taxon>Zingiberales</taxon>
        <taxon>Musaceae</taxon>
        <taxon>Musa</taxon>
    </lineage>
</organism>
<evidence type="ECO:0000256" key="15">
    <source>
        <dbReference type="ARBA" id="ARBA00030245"/>
    </source>
</evidence>
<dbReference type="GO" id="GO:0005737">
    <property type="term" value="C:cytoplasm"/>
    <property type="evidence" value="ECO:0007669"/>
    <property type="project" value="InterPro"/>
</dbReference>
<evidence type="ECO:0000256" key="13">
    <source>
        <dbReference type="ARBA" id="ARBA00025911"/>
    </source>
</evidence>
<evidence type="ECO:0000256" key="10">
    <source>
        <dbReference type="ARBA" id="ARBA00023159"/>
    </source>
</evidence>
<keyword evidence="11" id="KW-0804">Transcription</keyword>
<keyword evidence="21" id="KW-1185">Reference proteome</keyword>
<keyword evidence="19" id="KW-1133">Transmembrane helix</keyword>
<keyword evidence="5" id="KW-0810">Translation regulation</keyword>
<evidence type="ECO:0000313" key="20">
    <source>
        <dbReference type="EMBL" id="THU72306.1"/>
    </source>
</evidence>
<feature type="region of interest" description="Disordered" evidence="18">
    <location>
        <begin position="274"/>
        <end position="293"/>
    </location>
</feature>
<evidence type="ECO:0000256" key="4">
    <source>
        <dbReference type="ARBA" id="ARBA00022540"/>
    </source>
</evidence>
<keyword evidence="7" id="KW-0648">Protein biosynthesis</keyword>
<comment type="function">
    <text evidence="1">Recognizes and binds the 7-methylguanosine-containing mRNA cap during an early step in the initiation of protein synthesis and facilitates ribosome binding by inducing the unwinding of the mRNAs secondary structures.</text>
</comment>
<comment type="subcellular location">
    <subcellularLocation>
        <location evidence="2">Nucleus</location>
    </subcellularLocation>
</comment>
<dbReference type="InterPro" id="IPR001040">
    <property type="entry name" value="TIF_eIF_4E"/>
</dbReference>